<dbReference type="Pfam" id="PF01381">
    <property type="entry name" value="HTH_3"/>
    <property type="match status" value="1"/>
</dbReference>
<organism evidence="3 4">
    <name type="scientific">Pseudorhodoferax soli</name>
    <dbReference type="NCBI Taxonomy" id="545864"/>
    <lineage>
        <taxon>Bacteria</taxon>
        <taxon>Pseudomonadati</taxon>
        <taxon>Pseudomonadota</taxon>
        <taxon>Betaproteobacteria</taxon>
        <taxon>Burkholderiales</taxon>
        <taxon>Comamonadaceae</taxon>
    </lineage>
</organism>
<dbReference type="GO" id="GO:0005829">
    <property type="term" value="C:cytosol"/>
    <property type="evidence" value="ECO:0007669"/>
    <property type="project" value="TreeGrafter"/>
</dbReference>
<feature type="domain" description="HTH cro/C1-type" evidence="2">
    <location>
        <begin position="21"/>
        <end position="75"/>
    </location>
</feature>
<protein>
    <submittedName>
        <fullName evidence="3">XRE family transcriptional regulator</fullName>
    </submittedName>
</protein>
<dbReference type="RefSeq" id="WP_114471912.1">
    <property type="nucleotide sequence ID" value="NZ_QPJK01000013.1"/>
</dbReference>
<dbReference type="InterPro" id="IPR011051">
    <property type="entry name" value="RmlC_Cupin_sf"/>
</dbReference>
<dbReference type="GO" id="GO:0003700">
    <property type="term" value="F:DNA-binding transcription factor activity"/>
    <property type="evidence" value="ECO:0007669"/>
    <property type="project" value="TreeGrafter"/>
</dbReference>
<keyword evidence="1" id="KW-0238">DNA-binding</keyword>
<name>A0A368XF37_9BURK</name>
<dbReference type="Pfam" id="PF07883">
    <property type="entry name" value="Cupin_2"/>
    <property type="match status" value="1"/>
</dbReference>
<dbReference type="SUPFAM" id="SSF51182">
    <property type="entry name" value="RmlC-like cupins"/>
    <property type="match status" value="1"/>
</dbReference>
<dbReference type="EMBL" id="QPJK01000013">
    <property type="protein sequence ID" value="RCW65107.1"/>
    <property type="molecule type" value="Genomic_DNA"/>
</dbReference>
<dbReference type="Gene3D" id="2.60.120.10">
    <property type="entry name" value="Jelly Rolls"/>
    <property type="match status" value="1"/>
</dbReference>
<comment type="caution">
    <text evidence="3">The sequence shown here is derived from an EMBL/GenBank/DDBJ whole genome shotgun (WGS) entry which is preliminary data.</text>
</comment>
<dbReference type="InterPro" id="IPR050807">
    <property type="entry name" value="TransReg_Diox_bact_type"/>
</dbReference>
<dbReference type="PROSITE" id="PS50943">
    <property type="entry name" value="HTH_CROC1"/>
    <property type="match status" value="1"/>
</dbReference>
<dbReference type="InterPro" id="IPR001387">
    <property type="entry name" value="Cro/C1-type_HTH"/>
</dbReference>
<dbReference type="InterPro" id="IPR013096">
    <property type="entry name" value="Cupin_2"/>
</dbReference>
<gene>
    <name evidence="3" type="ORF">DES41_11331</name>
</gene>
<evidence type="ECO:0000313" key="4">
    <source>
        <dbReference type="Proteomes" id="UP000252884"/>
    </source>
</evidence>
<sequence>MSRRPKPAEPQSLVTRLGVQVRSLRMGSGLSGQDLALASGVSRSMLSRIERGQVSPSVDTLGCIARGLGVPIARFFAEQADRPEFSLVRKGRGARIESLASVQGYRHELLGHVPSAQLNVEPYLVRLDAKAGAYASYQHPGMKFVHLLSGRLRYRHGATVVAFDAGDSLLLDASALHGVEEIVQGPVSYLAISFTARN</sequence>
<keyword evidence="4" id="KW-1185">Reference proteome</keyword>
<dbReference type="SUPFAM" id="SSF47413">
    <property type="entry name" value="lambda repressor-like DNA-binding domains"/>
    <property type="match status" value="1"/>
</dbReference>
<dbReference type="GO" id="GO:0003677">
    <property type="term" value="F:DNA binding"/>
    <property type="evidence" value="ECO:0007669"/>
    <property type="project" value="UniProtKB-KW"/>
</dbReference>
<dbReference type="PANTHER" id="PTHR46797:SF1">
    <property type="entry name" value="METHYLPHOSPHONATE SYNTHASE"/>
    <property type="match status" value="1"/>
</dbReference>
<evidence type="ECO:0000256" key="1">
    <source>
        <dbReference type="ARBA" id="ARBA00023125"/>
    </source>
</evidence>
<dbReference type="AlphaFoldDB" id="A0A368XF37"/>
<dbReference type="CDD" id="cd00093">
    <property type="entry name" value="HTH_XRE"/>
    <property type="match status" value="1"/>
</dbReference>
<dbReference type="SMART" id="SM00530">
    <property type="entry name" value="HTH_XRE"/>
    <property type="match status" value="1"/>
</dbReference>
<dbReference type="PANTHER" id="PTHR46797">
    <property type="entry name" value="HTH-TYPE TRANSCRIPTIONAL REGULATOR"/>
    <property type="match status" value="1"/>
</dbReference>
<dbReference type="InterPro" id="IPR010982">
    <property type="entry name" value="Lambda_DNA-bd_dom_sf"/>
</dbReference>
<proteinExistence type="predicted"/>
<dbReference type="OrthoDB" id="9805356at2"/>
<accession>A0A368XF37</accession>
<evidence type="ECO:0000259" key="2">
    <source>
        <dbReference type="PROSITE" id="PS50943"/>
    </source>
</evidence>
<reference evidence="3 4" key="1">
    <citation type="submission" date="2018-07" db="EMBL/GenBank/DDBJ databases">
        <title>Genomic Encyclopedia of Type Strains, Phase IV (KMG-IV): sequencing the most valuable type-strain genomes for metagenomic binning, comparative biology and taxonomic classification.</title>
        <authorList>
            <person name="Goeker M."/>
        </authorList>
    </citation>
    <scope>NUCLEOTIDE SEQUENCE [LARGE SCALE GENOMIC DNA]</scope>
    <source>
        <strain evidence="3 4">DSM 21634</strain>
    </source>
</reference>
<dbReference type="Gene3D" id="1.10.260.40">
    <property type="entry name" value="lambda repressor-like DNA-binding domains"/>
    <property type="match status" value="1"/>
</dbReference>
<dbReference type="Proteomes" id="UP000252884">
    <property type="component" value="Unassembled WGS sequence"/>
</dbReference>
<dbReference type="CDD" id="cd02209">
    <property type="entry name" value="cupin_XRE_C"/>
    <property type="match status" value="1"/>
</dbReference>
<evidence type="ECO:0000313" key="3">
    <source>
        <dbReference type="EMBL" id="RCW65107.1"/>
    </source>
</evidence>
<dbReference type="InterPro" id="IPR014710">
    <property type="entry name" value="RmlC-like_jellyroll"/>
</dbReference>